<feature type="region of interest" description="Disordered" evidence="1">
    <location>
        <begin position="87"/>
        <end position="123"/>
    </location>
</feature>
<proteinExistence type="predicted"/>
<organism evidence="3 4">
    <name type="scientific">Tetraparma gracilis</name>
    <dbReference type="NCBI Taxonomy" id="2962635"/>
    <lineage>
        <taxon>Eukaryota</taxon>
        <taxon>Sar</taxon>
        <taxon>Stramenopiles</taxon>
        <taxon>Ochrophyta</taxon>
        <taxon>Bolidophyceae</taxon>
        <taxon>Parmales</taxon>
        <taxon>Triparmaceae</taxon>
        <taxon>Tetraparma</taxon>
    </lineage>
</organism>
<keyword evidence="2" id="KW-1133">Transmembrane helix</keyword>
<keyword evidence="4" id="KW-1185">Reference proteome</keyword>
<evidence type="ECO:0000313" key="3">
    <source>
        <dbReference type="EMBL" id="GMI19049.1"/>
    </source>
</evidence>
<gene>
    <name evidence="3" type="ORF">TeGR_g3098</name>
</gene>
<accession>A0ABQ6M3V5</accession>
<feature type="transmembrane region" description="Helical" evidence="2">
    <location>
        <begin position="189"/>
        <end position="210"/>
    </location>
</feature>
<comment type="caution">
    <text evidence="3">The sequence shown here is derived from an EMBL/GenBank/DDBJ whole genome shotgun (WGS) entry which is preliminary data.</text>
</comment>
<dbReference type="Proteomes" id="UP001165060">
    <property type="component" value="Unassembled WGS sequence"/>
</dbReference>
<reference evidence="3 4" key="1">
    <citation type="journal article" date="2023" name="Commun. Biol.">
        <title>Genome analysis of Parmales, the sister group of diatoms, reveals the evolutionary specialization of diatoms from phago-mixotrophs to photoautotrophs.</title>
        <authorList>
            <person name="Ban H."/>
            <person name="Sato S."/>
            <person name="Yoshikawa S."/>
            <person name="Yamada K."/>
            <person name="Nakamura Y."/>
            <person name="Ichinomiya M."/>
            <person name="Sato N."/>
            <person name="Blanc-Mathieu R."/>
            <person name="Endo H."/>
            <person name="Kuwata A."/>
            <person name="Ogata H."/>
        </authorList>
    </citation>
    <scope>NUCLEOTIDE SEQUENCE [LARGE SCALE GENOMIC DNA]</scope>
</reference>
<dbReference type="EMBL" id="BRYB01004967">
    <property type="protein sequence ID" value="GMI19049.1"/>
    <property type="molecule type" value="Genomic_DNA"/>
</dbReference>
<protein>
    <submittedName>
        <fullName evidence="3">Uncharacterized protein</fullName>
    </submittedName>
</protein>
<feature type="region of interest" description="Disordered" evidence="1">
    <location>
        <begin position="24"/>
        <end position="70"/>
    </location>
</feature>
<feature type="compositionally biased region" description="Polar residues" evidence="1">
    <location>
        <begin position="24"/>
        <end position="35"/>
    </location>
</feature>
<evidence type="ECO:0000256" key="2">
    <source>
        <dbReference type="SAM" id="Phobius"/>
    </source>
</evidence>
<feature type="compositionally biased region" description="Polar residues" evidence="1">
    <location>
        <begin position="52"/>
        <end position="70"/>
    </location>
</feature>
<evidence type="ECO:0000313" key="4">
    <source>
        <dbReference type="Proteomes" id="UP001165060"/>
    </source>
</evidence>
<feature type="transmembrane region" description="Helical" evidence="2">
    <location>
        <begin position="151"/>
        <end position="169"/>
    </location>
</feature>
<evidence type="ECO:0000256" key="1">
    <source>
        <dbReference type="SAM" id="MobiDB-lite"/>
    </source>
</evidence>
<keyword evidence="2" id="KW-0812">Transmembrane</keyword>
<sequence>MTPTSSTGSAAGSELYGTSLFNSVDSLTLTPSPKNASRKQPFADSADPEAQPLSSQQQTSYASLDLSPTKSLSSQIHSKSYLSLAGGNYESPTKPKPGTTPSAYNLSSLNSGTPPKATRTQSTDTQLWDSLGFSSDSPFPTKPPIPTQTPFSAVLCIVILGMANILPWLAFISCADYFSVIFPTANTSFVFPLLYMTLMALGTIFTTVFGRAKT</sequence>
<feature type="compositionally biased region" description="Polar residues" evidence="1">
    <location>
        <begin position="102"/>
        <end position="123"/>
    </location>
</feature>
<keyword evidence="2" id="KW-0472">Membrane</keyword>
<name>A0ABQ6M3V5_9STRA</name>